<dbReference type="Proteomes" id="UP000024332">
    <property type="component" value="Unassembled WGS sequence"/>
</dbReference>
<dbReference type="RefSeq" id="WP_048099831.1">
    <property type="nucleotide sequence ID" value="NZ_JFZT01000044.1"/>
</dbReference>
<reference evidence="1 2" key="1">
    <citation type="submission" date="2014-03" db="EMBL/GenBank/DDBJ databases">
        <title>Draft genome sequence of the novel thermoacidophilic archaea Acidianus copahuensis ALE1 strain, isolated from Copahue volcanic area in Neuquen Argentina.</title>
        <authorList>
            <person name="Urbieta M.S."/>
            <person name="Rascovan N."/>
            <person name="Castro C."/>
            <person name="Revale S."/>
            <person name="Giaveno M.A."/>
            <person name="Vazquez M.P."/>
            <person name="Donati E.R."/>
        </authorList>
    </citation>
    <scope>NUCLEOTIDE SEQUENCE [LARGE SCALE GENOMIC DNA]</scope>
    <source>
        <strain evidence="1 2">ALE1</strain>
    </source>
</reference>
<dbReference type="SUPFAM" id="SSF55961">
    <property type="entry name" value="Bet v1-like"/>
    <property type="match status" value="1"/>
</dbReference>
<sequence>MVVFTVREKLVTNREDVLNRLMDVNSLPLYWKGTKSIQVIDKDNNKVDVKIRFAFPSTALATITIIGDGIRIDYKKGPFTGYQITRVKEGYIESMWDIQFTGFFKFLARKSVEHFKKGTQHALQRLQGIEPKETQ</sequence>
<accession>A0A031LQ41</accession>
<name>A0A031LQ41_9CREN</name>
<dbReference type="EMBL" id="JFZT01000044">
    <property type="protein sequence ID" value="EZQ04948.1"/>
    <property type="molecule type" value="Genomic_DNA"/>
</dbReference>
<proteinExistence type="predicted"/>
<keyword evidence="2" id="KW-1185">Reference proteome</keyword>
<evidence type="ECO:0008006" key="3">
    <source>
        <dbReference type="Google" id="ProtNLM"/>
    </source>
</evidence>
<dbReference type="OrthoDB" id="7914at2157"/>
<evidence type="ECO:0000313" key="1">
    <source>
        <dbReference type="EMBL" id="EZQ04948.1"/>
    </source>
</evidence>
<dbReference type="AlphaFoldDB" id="A0A031LQ41"/>
<evidence type="ECO:0000313" key="2">
    <source>
        <dbReference type="Proteomes" id="UP000024332"/>
    </source>
</evidence>
<protein>
    <recommendedName>
        <fullName evidence="3">Polyketide cyclase</fullName>
    </recommendedName>
</protein>
<comment type="caution">
    <text evidence="1">The sequence shown here is derived from an EMBL/GenBank/DDBJ whole genome shotgun (WGS) entry which is preliminary data.</text>
</comment>
<gene>
    <name evidence="1" type="ORF">CM19_07995</name>
</gene>
<organism evidence="1 2">
    <name type="scientific">Candidatus Acidianus copahuensis</name>
    <dbReference type="NCBI Taxonomy" id="1160895"/>
    <lineage>
        <taxon>Archaea</taxon>
        <taxon>Thermoproteota</taxon>
        <taxon>Thermoprotei</taxon>
        <taxon>Sulfolobales</taxon>
        <taxon>Sulfolobaceae</taxon>
        <taxon>Acidianus</taxon>
    </lineage>
</organism>